<keyword evidence="2" id="KW-0472">Membrane</keyword>
<accession>A0A9W9I736</accession>
<reference evidence="4" key="2">
    <citation type="journal article" date="2023" name="IMA Fungus">
        <title>Comparative genomic study of the Penicillium genus elucidates a diverse pangenome and 15 lateral gene transfer events.</title>
        <authorList>
            <person name="Petersen C."/>
            <person name="Sorensen T."/>
            <person name="Nielsen M.R."/>
            <person name="Sondergaard T.E."/>
            <person name="Sorensen J.L."/>
            <person name="Fitzpatrick D.A."/>
            <person name="Frisvad J.C."/>
            <person name="Nielsen K.L."/>
        </authorList>
    </citation>
    <scope>NUCLEOTIDE SEQUENCE</scope>
    <source>
        <strain evidence="4">IBT 26290</strain>
    </source>
</reference>
<dbReference type="OrthoDB" id="5215637at2759"/>
<feature type="transmembrane region" description="Helical" evidence="2">
    <location>
        <begin position="186"/>
        <end position="209"/>
    </location>
</feature>
<gene>
    <name evidence="4" type="ORF">N7482_003374</name>
</gene>
<dbReference type="AlphaFoldDB" id="A0A9W9I736"/>
<feature type="signal peptide" evidence="3">
    <location>
        <begin position="1"/>
        <end position="20"/>
    </location>
</feature>
<evidence type="ECO:0000256" key="2">
    <source>
        <dbReference type="SAM" id="Phobius"/>
    </source>
</evidence>
<dbReference type="Proteomes" id="UP001149163">
    <property type="component" value="Unassembled WGS sequence"/>
</dbReference>
<sequence>MIHLLCAALVLSLAPSLVRGAASANGTCYYLTGDIATGHVPCKSGGGVTNCCDSGAVCLSNGMCVMQGDMGLGFGRGSCNDPDWSPACYAPCRDAYREGGVPIIPVAWYDVKTQYCCGKVELNNGKTTCRYGDPFSIAEGTVLPGVAYLSNVTYTDSTDNSTTCDNATSSGALTTSVESSSSNRDVAIGAGVGVPLGLIALVSIAWALWERRKLAQMKSSLSSGEGAYAALNRTVGPPVELSAAAPGAAELMDSMNEPKHTDFKPEVPIESERRW</sequence>
<keyword evidence="2" id="KW-1133">Transmembrane helix</keyword>
<organism evidence="4 5">
    <name type="scientific">Penicillium canariense</name>
    <dbReference type="NCBI Taxonomy" id="189055"/>
    <lineage>
        <taxon>Eukaryota</taxon>
        <taxon>Fungi</taxon>
        <taxon>Dikarya</taxon>
        <taxon>Ascomycota</taxon>
        <taxon>Pezizomycotina</taxon>
        <taxon>Eurotiomycetes</taxon>
        <taxon>Eurotiomycetidae</taxon>
        <taxon>Eurotiales</taxon>
        <taxon>Aspergillaceae</taxon>
        <taxon>Penicillium</taxon>
    </lineage>
</organism>
<keyword evidence="3" id="KW-0732">Signal</keyword>
<dbReference type="EMBL" id="JAPQKN010000002">
    <property type="protein sequence ID" value="KAJ5167780.1"/>
    <property type="molecule type" value="Genomic_DNA"/>
</dbReference>
<comment type="caution">
    <text evidence="4">The sequence shown here is derived from an EMBL/GenBank/DDBJ whole genome shotgun (WGS) entry which is preliminary data.</text>
</comment>
<reference evidence="4" key="1">
    <citation type="submission" date="2022-11" db="EMBL/GenBank/DDBJ databases">
        <authorList>
            <person name="Petersen C."/>
        </authorList>
    </citation>
    <scope>NUCLEOTIDE SEQUENCE</scope>
    <source>
        <strain evidence="4">IBT 26290</strain>
    </source>
</reference>
<feature type="region of interest" description="Disordered" evidence="1">
    <location>
        <begin position="255"/>
        <end position="275"/>
    </location>
</feature>
<dbReference type="RefSeq" id="XP_056544241.1">
    <property type="nucleotide sequence ID" value="XM_056685499.1"/>
</dbReference>
<evidence type="ECO:0000313" key="5">
    <source>
        <dbReference type="Proteomes" id="UP001149163"/>
    </source>
</evidence>
<evidence type="ECO:0000313" key="4">
    <source>
        <dbReference type="EMBL" id="KAJ5167780.1"/>
    </source>
</evidence>
<name>A0A9W9I736_9EURO</name>
<protein>
    <submittedName>
        <fullName evidence="4">Uncharacterized protein</fullName>
    </submittedName>
</protein>
<feature type="compositionally biased region" description="Basic and acidic residues" evidence="1">
    <location>
        <begin position="256"/>
        <end position="275"/>
    </location>
</feature>
<keyword evidence="2" id="KW-0812">Transmembrane</keyword>
<proteinExistence type="predicted"/>
<feature type="chain" id="PRO_5040839680" evidence="3">
    <location>
        <begin position="21"/>
        <end position="275"/>
    </location>
</feature>
<keyword evidence="5" id="KW-1185">Reference proteome</keyword>
<evidence type="ECO:0000256" key="3">
    <source>
        <dbReference type="SAM" id="SignalP"/>
    </source>
</evidence>
<dbReference type="GeneID" id="81424675"/>
<evidence type="ECO:0000256" key="1">
    <source>
        <dbReference type="SAM" id="MobiDB-lite"/>
    </source>
</evidence>